<name>A0A430QAP6_SCHBO</name>
<dbReference type="InterPro" id="IPR029071">
    <property type="entry name" value="Ubiquitin-like_domsf"/>
</dbReference>
<evidence type="ECO:0000259" key="1">
    <source>
        <dbReference type="PROSITE" id="PS50057"/>
    </source>
</evidence>
<dbReference type="Gene3D" id="1.20.80.10">
    <property type="match status" value="1"/>
</dbReference>
<dbReference type="InterPro" id="IPR035963">
    <property type="entry name" value="FERM_2"/>
</dbReference>
<dbReference type="Proteomes" id="UP000290809">
    <property type="component" value="Unassembled WGS sequence"/>
</dbReference>
<dbReference type="EMBL" id="QMKO01002118">
    <property type="protein sequence ID" value="RTG84704.1"/>
    <property type="molecule type" value="Genomic_DNA"/>
</dbReference>
<dbReference type="InterPro" id="IPR019749">
    <property type="entry name" value="Band_41_domain"/>
</dbReference>
<sequence length="217" mass="25338">MTLKFSGTYNVEAAEQVDRSSYQNSITCNVWLLDSTAVAFRVDRGCSGQTLLDLTFDFLELLEKDFFGLVYTFHQTTEGNLIVSSIGPDIFPLLLNLFSNRWHKWLDPTRKIRKQCKGEANFTFWFRVKFYVPDPVWLQEEYTRYQFFLQIRKDILDGRLPVPKSIATQLAGLALQSELGDYTAEECRPGYVNQFRFVQNQNADFEAQASEWHRKSR</sequence>
<dbReference type="Pfam" id="PF00373">
    <property type="entry name" value="FERM_M"/>
    <property type="match status" value="1"/>
</dbReference>
<dbReference type="InterPro" id="IPR000299">
    <property type="entry name" value="FERM_domain"/>
</dbReference>
<dbReference type="PANTHER" id="PTHR23280:SF27">
    <property type="entry name" value="TYROSINE-PROTEIN PHOSPHATASE NON-RECEPTOR TYPE"/>
    <property type="match status" value="1"/>
</dbReference>
<reference evidence="2 3" key="1">
    <citation type="journal article" date="2019" name="PLoS Pathog.">
        <title>Genome sequence of the bovine parasite Schistosoma bovis Tanzania.</title>
        <authorList>
            <person name="Oey H."/>
            <person name="Zakrzewski M."/>
            <person name="Gobert G."/>
            <person name="Gravermann K."/>
            <person name="Stoye J."/>
            <person name="Jones M."/>
            <person name="Mcmanus D."/>
            <person name="Krause L."/>
        </authorList>
    </citation>
    <scope>NUCLEOTIDE SEQUENCE [LARGE SCALE GENOMIC DNA]</scope>
    <source>
        <strain evidence="2 3">TAN1997</strain>
    </source>
</reference>
<dbReference type="SUPFAM" id="SSF54236">
    <property type="entry name" value="Ubiquitin-like"/>
    <property type="match status" value="1"/>
</dbReference>
<organism evidence="2 3">
    <name type="scientific">Schistosoma bovis</name>
    <name type="common">Blood fluke</name>
    <dbReference type="NCBI Taxonomy" id="6184"/>
    <lineage>
        <taxon>Eukaryota</taxon>
        <taxon>Metazoa</taxon>
        <taxon>Spiralia</taxon>
        <taxon>Lophotrochozoa</taxon>
        <taxon>Platyhelminthes</taxon>
        <taxon>Trematoda</taxon>
        <taxon>Digenea</taxon>
        <taxon>Strigeidida</taxon>
        <taxon>Schistosomatoidea</taxon>
        <taxon>Schistosomatidae</taxon>
        <taxon>Schistosoma</taxon>
    </lineage>
</organism>
<dbReference type="AlphaFoldDB" id="A0A430QAP6"/>
<keyword evidence="3" id="KW-1185">Reference proteome</keyword>
<dbReference type="InterPro" id="IPR019748">
    <property type="entry name" value="FERM_central"/>
</dbReference>
<evidence type="ECO:0000313" key="3">
    <source>
        <dbReference type="Proteomes" id="UP000290809"/>
    </source>
</evidence>
<gene>
    <name evidence="2" type="ORF">DC041_0009257</name>
</gene>
<dbReference type="SUPFAM" id="SSF47031">
    <property type="entry name" value="Second domain of FERM"/>
    <property type="match status" value="1"/>
</dbReference>
<protein>
    <submittedName>
        <fullName evidence="2">Tyrosine-protein phosphatase non-receptor type 4</fullName>
    </submittedName>
</protein>
<evidence type="ECO:0000313" key="2">
    <source>
        <dbReference type="EMBL" id="RTG84704.1"/>
    </source>
</evidence>
<dbReference type="InterPro" id="IPR014352">
    <property type="entry name" value="FERM/acyl-CoA-bd_prot_sf"/>
</dbReference>
<dbReference type="PROSITE" id="PS50057">
    <property type="entry name" value="FERM_3"/>
    <property type="match status" value="1"/>
</dbReference>
<dbReference type="Gene3D" id="3.10.20.90">
    <property type="entry name" value="Phosphatidylinositol 3-kinase Catalytic Subunit, Chain A, domain 1"/>
    <property type="match status" value="1"/>
</dbReference>
<keyword evidence="2" id="KW-0675">Receptor</keyword>
<proteinExistence type="predicted"/>
<dbReference type="Pfam" id="PF09379">
    <property type="entry name" value="FERM_N"/>
    <property type="match status" value="1"/>
</dbReference>
<feature type="domain" description="FERM" evidence="1">
    <location>
        <begin position="26"/>
        <end position="217"/>
    </location>
</feature>
<comment type="caution">
    <text evidence="2">The sequence shown here is derived from an EMBL/GenBank/DDBJ whole genome shotgun (WGS) entry which is preliminary data.</text>
</comment>
<dbReference type="GO" id="GO:0005856">
    <property type="term" value="C:cytoskeleton"/>
    <property type="evidence" value="ECO:0007669"/>
    <property type="project" value="TreeGrafter"/>
</dbReference>
<dbReference type="CDD" id="cd14473">
    <property type="entry name" value="FERM_B-lobe"/>
    <property type="match status" value="1"/>
</dbReference>
<dbReference type="STRING" id="6184.A0A430QAP6"/>
<dbReference type="GO" id="GO:0031032">
    <property type="term" value="P:actomyosin structure organization"/>
    <property type="evidence" value="ECO:0007669"/>
    <property type="project" value="TreeGrafter"/>
</dbReference>
<accession>A0A430QAP6</accession>
<dbReference type="SMART" id="SM00295">
    <property type="entry name" value="B41"/>
    <property type="match status" value="1"/>
</dbReference>
<dbReference type="PANTHER" id="PTHR23280">
    <property type="entry name" value="4.1 G PROTEIN"/>
    <property type="match status" value="1"/>
</dbReference>
<dbReference type="InterPro" id="IPR018979">
    <property type="entry name" value="FERM_N"/>
</dbReference>